<protein>
    <recommendedName>
        <fullName evidence="7">STAS domain-containing protein</fullName>
    </recommendedName>
</protein>
<evidence type="ECO:0000313" key="9">
    <source>
        <dbReference type="Proteomes" id="UP000838763"/>
    </source>
</evidence>
<dbReference type="EMBL" id="CALLCH030000009">
    <property type="protein sequence ID" value="CAI4213741.1"/>
    <property type="molecule type" value="Genomic_DNA"/>
</dbReference>
<dbReference type="GO" id="GO:0055085">
    <property type="term" value="P:transmembrane transport"/>
    <property type="evidence" value="ECO:0007669"/>
    <property type="project" value="InterPro"/>
</dbReference>
<feature type="transmembrane region" description="Helical" evidence="6">
    <location>
        <begin position="220"/>
        <end position="237"/>
    </location>
</feature>
<comment type="subcellular location">
    <subcellularLocation>
        <location evidence="1">Membrane</location>
        <topology evidence="1">Multi-pass membrane protein</topology>
    </subcellularLocation>
</comment>
<keyword evidence="3 6" id="KW-1133">Transmembrane helix</keyword>
<evidence type="ECO:0000256" key="3">
    <source>
        <dbReference type="ARBA" id="ARBA00022989"/>
    </source>
</evidence>
<feature type="transmembrane region" description="Helical" evidence="6">
    <location>
        <begin position="188"/>
        <end position="208"/>
    </location>
</feature>
<accession>A0A9P1H0J9</accession>
<evidence type="ECO:0000256" key="1">
    <source>
        <dbReference type="ARBA" id="ARBA00004141"/>
    </source>
</evidence>
<sequence length="545" mass="60201">MGIKSVNSREAPYLVFINTWKHIRESGLDAAMGISALVMLYLIRWVFTTWAHKVPKHQRLLFFLNTLRSVFVILLYTLISWLVNMHRKDHPAFKILGSVPRGFQAVGVPVIDTTLIGAFARFLPASVIVLLVEHIAISKSFGRLNNYVIDPSQEMVAIGSKAGVRTPASGVITGAVVLLATYTLTSLFFYIPSASLAAVIIHAVADLVTSPNTVYQFWKVSPLEVLIFFIGVFVSVFSNIENGIYATVCISAAILFFRTLKARGSFLGKVRVHSVLGDHIIGEDHRKVVGSYGTFGSSDHAVRSVFLPITHDDGHNPQIDIQNPYPGIFIYRFTEGYERLGDRPWNDPGPSRTKRKAQRNGGDTFDEEDGMPTLKAIILDFSSVNHVDITSVQRLIDVRNQLDRYTAPETVDWHFACISNRWTKRALVSAGFGCWRGGTEGREHQWRSIFSVAEIGVIKEANGEDDEGGEVEAEGASVVTPIATPGQGVKRRRHSKTKRKGAIIQGLNRPLFHVDLTNALQSAIANVEARHDIEHSVGVTTSTGS</sequence>
<feature type="transmembrane region" description="Helical" evidence="6">
    <location>
        <begin position="30"/>
        <end position="48"/>
    </location>
</feature>
<dbReference type="Gene3D" id="3.30.750.24">
    <property type="entry name" value="STAS domain"/>
    <property type="match status" value="1"/>
</dbReference>
<comment type="caution">
    <text evidence="8">The sequence shown here is derived from an EMBL/GenBank/DDBJ whole genome shotgun (WGS) entry which is preliminary data.</text>
</comment>
<dbReference type="Pfam" id="PF00916">
    <property type="entry name" value="Sulfate_transp"/>
    <property type="match status" value="2"/>
</dbReference>
<dbReference type="GO" id="GO:0016020">
    <property type="term" value="C:membrane"/>
    <property type="evidence" value="ECO:0007669"/>
    <property type="project" value="UniProtKB-SubCell"/>
</dbReference>
<feature type="transmembrane region" description="Helical" evidence="6">
    <location>
        <begin position="60"/>
        <end position="83"/>
    </location>
</feature>
<dbReference type="PROSITE" id="PS50801">
    <property type="entry name" value="STAS"/>
    <property type="match status" value="1"/>
</dbReference>
<name>A0A9P1H0J9_9PEZI</name>
<reference evidence="8" key="1">
    <citation type="submission" date="2022-11" db="EMBL/GenBank/DDBJ databases">
        <authorList>
            <person name="Scott C."/>
            <person name="Bruce N."/>
        </authorList>
    </citation>
    <scope>NUCLEOTIDE SEQUENCE</scope>
</reference>
<feature type="transmembrane region" description="Helical" evidence="6">
    <location>
        <begin position="103"/>
        <end position="132"/>
    </location>
</feature>
<organism evidence="8 9">
    <name type="scientific">Parascedosporium putredinis</name>
    <dbReference type="NCBI Taxonomy" id="1442378"/>
    <lineage>
        <taxon>Eukaryota</taxon>
        <taxon>Fungi</taxon>
        <taxon>Dikarya</taxon>
        <taxon>Ascomycota</taxon>
        <taxon>Pezizomycotina</taxon>
        <taxon>Sordariomycetes</taxon>
        <taxon>Hypocreomycetidae</taxon>
        <taxon>Microascales</taxon>
        <taxon>Microascaceae</taxon>
        <taxon>Parascedosporium</taxon>
    </lineage>
</organism>
<gene>
    <name evidence="8" type="ORF">PPNO1_LOCUS3485</name>
</gene>
<evidence type="ECO:0000256" key="5">
    <source>
        <dbReference type="SAM" id="MobiDB-lite"/>
    </source>
</evidence>
<feature type="domain" description="STAS" evidence="7">
    <location>
        <begin position="375"/>
        <end position="432"/>
    </location>
</feature>
<dbReference type="InterPro" id="IPR002645">
    <property type="entry name" value="STAS_dom"/>
</dbReference>
<evidence type="ECO:0000313" key="8">
    <source>
        <dbReference type="EMBL" id="CAI4213741.1"/>
    </source>
</evidence>
<evidence type="ECO:0000256" key="4">
    <source>
        <dbReference type="ARBA" id="ARBA00023136"/>
    </source>
</evidence>
<keyword evidence="4 6" id="KW-0472">Membrane</keyword>
<evidence type="ECO:0000256" key="2">
    <source>
        <dbReference type="ARBA" id="ARBA00022692"/>
    </source>
</evidence>
<dbReference type="AlphaFoldDB" id="A0A9P1H0J9"/>
<keyword evidence="9" id="KW-1185">Reference proteome</keyword>
<dbReference type="Proteomes" id="UP000838763">
    <property type="component" value="Unassembled WGS sequence"/>
</dbReference>
<proteinExistence type="predicted"/>
<dbReference type="InterPro" id="IPR036513">
    <property type="entry name" value="STAS_dom_sf"/>
</dbReference>
<dbReference type="InterPro" id="IPR011547">
    <property type="entry name" value="SLC26A/SulP_dom"/>
</dbReference>
<dbReference type="PANTHER" id="PTHR11814">
    <property type="entry name" value="SULFATE TRANSPORTER"/>
    <property type="match status" value="1"/>
</dbReference>
<evidence type="ECO:0000259" key="7">
    <source>
        <dbReference type="PROSITE" id="PS50801"/>
    </source>
</evidence>
<keyword evidence="2 6" id="KW-0812">Transmembrane</keyword>
<dbReference type="OrthoDB" id="288203at2759"/>
<evidence type="ECO:0000256" key="6">
    <source>
        <dbReference type="SAM" id="Phobius"/>
    </source>
</evidence>
<dbReference type="InterPro" id="IPR001902">
    <property type="entry name" value="SLC26A/SulP_fam"/>
</dbReference>
<feature type="region of interest" description="Disordered" evidence="5">
    <location>
        <begin position="341"/>
        <end position="368"/>
    </location>
</feature>
<feature type="transmembrane region" description="Helical" evidence="6">
    <location>
        <begin position="243"/>
        <end position="260"/>
    </location>
</feature>